<keyword evidence="1" id="KW-0472">Membrane</keyword>
<accession>A0AAJ5W353</accession>
<protein>
    <recommendedName>
        <fullName evidence="4">DUF998 domain-containing protein</fullName>
    </recommendedName>
</protein>
<evidence type="ECO:0000256" key="1">
    <source>
        <dbReference type="SAM" id="Phobius"/>
    </source>
</evidence>
<gene>
    <name evidence="2" type="ORF">P0Y48_13655</name>
</gene>
<evidence type="ECO:0008006" key="4">
    <source>
        <dbReference type="Google" id="ProtNLM"/>
    </source>
</evidence>
<evidence type="ECO:0000313" key="3">
    <source>
        <dbReference type="Proteomes" id="UP001213972"/>
    </source>
</evidence>
<feature type="transmembrane region" description="Helical" evidence="1">
    <location>
        <begin position="74"/>
        <end position="97"/>
    </location>
</feature>
<feature type="transmembrane region" description="Helical" evidence="1">
    <location>
        <begin position="109"/>
        <end position="129"/>
    </location>
</feature>
<sequence length="327" mass="35056">MSSSFALPEPHVTVRRFSIPARAPRPSAMWGATVLCLGILIAALTTTDPVWWHLHFSRLGTFADASGYTFNTGVVISGLVIAAAGIPLAVNLATALSEGRVADARAARLLPPLLVTLGLCLALIGMIPLTLNEFAHDRAANGVMLSFLGLVVVSRKTLPELPRLLPRYALTAVVVLVVGITLMFVGILNLAAFEVLAFGGVLSWVHLLERAVRRLGVTAPTIAALDVDIDIEAEAVRAAAHDSIARGSRRRRPVTSDARSRRRIVANRRPATARSAASGRGVTSDLRGAVVDEDRRADFPRPARTARASVRVRRVVRGHRPPSIDRV</sequence>
<organism evidence="2 3">
    <name type="scientific">Candidatus Microbacterium phytovorans</name>
    <dbReference type="NCBI Taxonomy" id="3121374"/>
    <lineage>
        <taxon>Bacteria</taxon>
        <taxon>Bacillati</taxon>
        <taxon>Actinomycetota</taxon>
        <taxon>Actinomycetes</taxon>
        <taxon>Micrococcales</taxon>
        <taxon>Microbacteriaceae</taxon>
        <taxon>Microbacterium</taxon>
    </lineage>
</organism>
<keyword evidence="1" id="KW-1133">Transmembrane helix</keyword>
<dbReference type="AlphaFoldDB" id="A0AAJ5W353"/>
<reference evidence="2" key="1">
    <citation type="submission" date="2023-03" db="EMBL/GenBank/DDBJ databases">
        <title>Andean soil-derived lignocellulolytic bacterial consortium as a source of novel taxa and putative plastic-active enzymes.</title>
        <authorList>
            <person name="Diaz-Garcia L."/>
            <person name="Chuvochina M."/>
            <person name="Feuerriegel G."/>
            <person name="Bunk B."/>
            <person name="Sproer C."/>
            <person name="Streit W.R."/>
            <person name="Rodriguez L.M."/>
            <person name="Overmann J."/>
            <person name="Jimenez D.J."/>
        </authorList>
    </citation>
    <scope>NUCLEOTIDE SEQUENCE</scope>
    <source>
        <strain evidence="2">MAG 4610</strain>
    </source>
</reference>
<keyword evidence="1" id="KW-0812">Transmembrane</keyword>
<dbReference type="Proteomes" id="UP001213972">
    <property type="component" value="Chromosome"/>
</dbReference>
<dbReference type="EMBL" id="CP119321">
    <property type="protein sequence ID" value="WEK13485.1"/>
    <property type="molecule type" value="Genomic_DNA"/>
</dbReference>
<name>A0AAJ5W353_9MICO</name>
<feature type="transmembrane region" description="Helical" evidence="1">
    <location>
        <begin position="28"/>
        <end position="54"/>
    </location>
</feature>
<evidence type="ECO:0000313" key="2">
    <source>
        <dbReference type="EMBL" id="WEK13485.1"/>
    </source>
</evidence>
<feature type="transmembrane region" description="Helical" evidence="1">
    <location>
        <begin position="165"/>
        <end position="184"/>
    </location>
</feature>
<proteinExistence type="predicted"/>